<evidence type="ECO:0000313" key="5">
    <source>
        <dbReference type="Proteomes" id="UP000614982"/>
    </source>
</evidence>
<dbReference type="GeneID" id="45541206"/>
<evidence type="ECO:0000313" key="2">
    <source>
        <dbReference type="EMBL" id="GFM93545.1"/>
    </source>
</evidence>
<dbReference type="EMBL" id="BLWA01000010">
    <property type="protein sequence ID" value="GFM93545.1"/>
    <property type="molecule type" value="Genomic_DNA"/>
</dbReference>
<evidence type="ECO:0000313" key="4">
    <source>
        <dbReference type="Proteomes" id="UP000278332"/>
    </source>
</evidence>
<feature type="transmembrane region" description="Helical" evidence="1">
    <location>
        <begin position="5"/>
        <end position="22"/>
    </location>
</feature>
<dbReference type="Proteomes" id="UP000614982">
    <property type="component" value="Unassembled WGS sequence"/>
</dbReference>
<feature type="transmembrane region" description="Helical" evidence="1">
    <location>
        <begin position="28"/>
        <end position="47"/>
    </location>
</feature>
<keyword evidence="1" id="KW-0472">Membrane</keyword>
<organism evidence="3 4">
    <name type="scientific">Pseudomonas cichorii</name>
    <dbReference type="NCBI Taxonomy" id="36746"/>
    <lineage>
        <taxon>Bacteria</taxon>
        <taxon>Pseudomonadati</taxon>
        <taxon>Pseudomonadota</taxon>
        <taxon>Gammaproteobacteria</taxon>
        <taxon>Pseudomonadales</taxon>
        <taxon>Pseudomonadaceae</taxon>
        <taxon>Pseudomonas</taxon>
    </lineage>
</organism>
<sequence length="251" mass="27033">MNQSGYLCLAFMIIVGCLSFFLQPEAAGVSFALIALFSCSYFVYFLIKNNLHHGIIRGLLLSVLVMALAVIPVLGWIVVIGFVIYNISKAVDGLKSLIPDVLTSVVIYGLLLARLAFDIRDPLAIAVLACAYLVAAIIYCRGLNGLTTQNALFKMSIMWLSIPFAALTVISIVSALGNLFRTISSTITRTVLTPQVVSAHMRGGIQIEEYTRTISTSVNETVTRVVPGVGGVVTTSMAGEVAQKVKEEKPE</sequence>
<keyword evidence="1" id="KW-0812">Transmembrane</keyword>
<dbReference type="Proteomes" id="UP000278332">
    <property type="component" value="Unassembled WGS sequence"/>
</dbReference>
<feature type="transmembrane region" description="Helical" evidence="1">
    <location>
        <begin position="59"/>
        <end position="85"/>
    </location>
</feature>
<dbReference type="OrthoDB" id="6838803at2"/>
<dbReference type="AlphaFoldDB" id="A0A3M4W5D0"/>
<dbReference type="RefSeq" id="WP_025258812.1">
    <property type="nucleotide sequence ID" value="NZ_BLVX01000002.1"/>
</dbReference>
<proteinExistence type="predicted"/>
<feature type="transmembrane region" description="Helical" evidence="1">
    <location>
        <begin position="97"/>
        <end position="117"/>
    </location>
</feature>
<keyword evidence="1" id="KW-1133">Transmembrane helix</keyword>
<protein>
    <submittedName>
        <fullName evidence="3">Uncharacterized protein</fullName>
    </submittedName>
</protein>
<dbReference type="EMBL" id="RBRY01000063">
    <property type="protein sequence ID" value="RMR59047.1"/>
    <property type="molecule type" value="Genomic_DNA"/>
</dbReference>
<accession>A0A3M4W5D0</accession>
<reference evidence="2 5" key="2">
    <citation type="submission" date="2020-05" db="EMBL/GenBank/DDBJ databases">
        <title>Genetic diversity of Pseudomonas cichorii.</title>
        <authorList>
            <person name="Tani S."/>
            <person name="Yagi H."/>
            <person name="Hashimoto S."/>
            <person name="Iiyama K."/>
            <person name="Furuya N."/>
        </authorList>
    </citation>
    <scope>NUCLEOTIDE SEQUENCE [LARGE SCALE GENOMIC DNA]</scope>
    <source>
        <strain evidence="2 5">LMG 2162</strain>
    </source>
</reference>
<gene>
    <name evidence="3" type="ORF">ALP84_00844</name>
    <name evidence="2" type="ORF">PSCICP_35170</name>
</gene>
<comment type="caution">
    <text evidence="3">The sequence shown here is derived from an EMBL/GenBank/DDBJ whole genome shotgun (WGS) entry which is preliminary data.</text>
</comment>
<reference evidence="3 4" key="1">
    <citation type="submission" date="2018-08" db="EMBL/GenBank/DDBJ databases">
        <title>Recombination of ecologically and evolutionarily significant loci maintains genetic cohesion in the Pseudomonas syringae species complex.</title>
        <authorList>
            <person name="Dillon M."/>
            <person name="Thakur S."/>
            <person name="Almeida R.N.D."/>
            <person name="Weir B.S."/>
            <person name="Guttman D.S."/>
        </authorList>
    </citation>
    <scope>NUCLEOTIDE SEQUENCE [LARGE SCALE GENOMIC DNA]</scope>
    <source>
        <strain evidence="3 4">ICMP 6917</strain>
    </source>
</reference>
<feature type="transmembrane region" description="Helical" evidence="1">
    <location>
        <begin position="124"/>
        <end position="144"/>
    </location>
</feature>
<feature type="transmembrane region" description="Helical" evidence="1">
    <location>
        <begin position="156"/>
        <end position="180"/>
    </location>
</feature>
<name>A0A3M4W5D0_PSECI</name>
<keyword evidence="5" id="KW-1185">Reference proteome</keyword>
<evidence type="ECO:0000313" key="3">
    <source>
        <dbReference type="EMBL" id="RMR59047.1"/>
    </source>
</evidence>
<evidence type="ECO:0000256" key="1">
    <source>
        <dbReference type="SAM" id="Phobius"/>
    </source>
</evidence>